<dbReference type="PROSITE" id="PS50020">
    <property type="entry name" value="WW_DOMAIN_2"/>
    <property type="match status" value="2"/>
</dbReference>
<feature type="region of interest" description="Disordered" evidence="1">
    <location>
        <begin position="361"/>
        <end position="507"/>
    </location>
</feature>
<evidence type="ECO:0000256" key="1">
    <source>
        <dbReference type="SAM" id="MobiDB-lite"/>
    </source>
</evidence>
<feature type="compositionally biased region" description="Basic residues" evidence="1">
    <location>
        <begin position="473"/>
        <end position="493"/>
    </location>
</feature>
<dbReference type="RefSeq" id="XP_008620186.1">
    <property type="nucleotide sequence ID" value="XM_008621964.1"/>
</dbReference>
<dbReference type="EMBL" id="JH767233">
    <property type="protein sequence ID" value="EQC26371.1"/>
    <property type="molecule type" value="Genomic_DNA"/>
</dbReference>
<feature type="region of interest" description="Disordered" evidence="1">
    <location>
        <begin position="120"/>
        <end position="148"/>
    </location>
</feature>
<proteinExistence type="predicted"/>
<dbReference type="GO" id="GO:0005685">
    <property type="term" value="C:U1 snRNP"/>
    <property type="evidence" value="ECO:0007669"/>
    <property type="project" value="TreeGrafter"/>
</dbReference>
<dbReference type="GO" id="GO:0045292">
    <property type="term" value="P:mRNA cis splicing, via spliceosome"/>
    <property type="evidence" value="ECO:0007669"/>
    <property type="project" value="InterPro"/>
</dbReference>
<dbReference type="PANTHER" id="PTHR11864:SF0">
    <property type="entry name" value="PRP40 PRE-MRNA PROCESSING FACTOR 40 HOMOLOG A (YEAST)"/>
    <property type="match status" value="1"/>
</dbReference>
<dbReference type="GO" id="GO:0071004">
    <property type="term" value="C:U2-type prespliceosome"/>
    <property type="evidence" value="ECO:0007669"/>
    <property type="project" value="TreeGrafter"/>
</dbReference>
<feature type="compositionally biased region" description="Basic residues" evidence="1">
    <location>
        <begin position="414"/>
        <end position="451"/>
    </location>
</feature>
<feature type="domain" description="WW" evidence="2">
    <location>
        <begin position="51"/>
        <end position="84"/>
    </location>
</feature>
<dbReference type="OMA" id="IMPLTKW"/>
<feature type="domain" description="WW" evidence="2">
    <location>
        <begin position="8"/>
        <end position="35"/>
    </location>
</feature>
<dbReference type="CDD" id="cd00201">
    <property type="entry name" value="WW"/>
    <property type="match status" value="1"/>
</dbReference>
<dbReference type="OrthoDB" id="187617at2759"/>
<evidence type="ECO:0000259" key="3">
    <source>
        <dbReference type="PROSITE" id="PS51676"/>
    </source>
</evidence>
<dbReference type="SUPFAM" id="SSF81698">
    <property type="entry name" value="FF domain"/>
    <property type="match status" value="1"/>
</dbReference>
<dbReference type="GO" id="GO:0003723">
    <property type="term" value="F:RNA binding"/>
    <property type="evidence" value="ECO:0007669"/>
    <property type="project" value="TreeGrafter"/>
</dbReference>
<dbReference type="InParanoid" id="T0PVS5"/>
<dbReference type="Gene3D" id="2.20.70.10">
    <property type="match status" value="1"/>
</dbReference>
<name>T0PVS5_SAPDV</name>
<dbReference type="STRING" id="1156394.T0PVS5"/>
<dbReference type="InterPro" id="IPR036517">
    <property type="entry name" value="FF_domain_sf"/>
</dbReference>
<feature type="compositionally biased region" description="Basic and acidic residues" evidence="1">
    <location>
        <begin position="361"/>
        <end position="392"/>
    </location>
</feature>
<evidence type="ECO:0000313" key="4">
    <source>
        <dbReference type="EMBL" id="EQC26371.1"/>
    </source>
</evidence>
<gene>
    <name evidence="4" type="ORF">SDRG_15782</name>
</gene>
<dbReference type="InterPro" id="IPR001202">
    <property type="entry name" value="WW_dom"/>
</dbReference>
<organism evidence="4 5">
    <name type="scientific">Saprolegnia diclina (strain VS20)</name>
    <dbReference type="NCBI Taxonomy" id="1156394"/>
    <lineage>
        <taxon>Eukaryota</taxon>
        <taxon>Sar</taxon>
        <taxon>Stramenopiles</taxon>
        <taxon>Oomycota</taxon>
        <taxon>Saprolegniomycetes</taxon>
        <taxon>Saprolegniales</taxon>
        <taxon>Saprolegniaceae</taxon>
        <taxon>Saprolegnia</taxon>
    </lineage>
</organism>
<dbReference type="PANTHER" id="PTHR11864">
    <property type="entry name" value="PRE-MRNA-PROCESSING PROTEIN PRP40"/>
    <property type="match status" value="1"/>
</dbReference>
<dbReference type="VEuPathDB" id="FungiDB:SDRG_15782"/>
<dbReference type="SMART" id="SM00456">
    <property type="entry name" value="WW"/>
    <property type="match status" value="2"/>
</dbReference>
<feature type="compositionally biased region" description="Pro residues" evidence="1">
    <location>
        <begin position="123"/>
        <end position="143"/>
    </location>
</feature>
<dbReference type="InterPro" id="IPR002713">
    <property type="entry name" value="FF_domain"/>
</dbReference>
<sequence length="507" mass="58403">MGRTWGKWSEHDAGDGWKYYHDAEANESMWEMPIEVREELGEMDDMMKTALAFSGEWGVFDAGFGTLYYFHLPSRASVWERPDDWGSAPEMSYAQLAILRENEAAAERAAADALRRKERFAPPKAPAKTPLPPPVVAAPPPPQEETDEEKKLHMERIEAFRAMLREKGILPHFKWDGALPRIAVDDRFRAIADMDERRAIFEHFIKHRKAEIAAEMKRNVKKARKAWASFVEATLHAMPLAQMSKKKASFEQFLGTLTDNASFQAMTTTVLNVLPLAVQESVYQKQLDAWYPKAMHRRLEYKRLLDLWSDHKKAVVDADEYTDPAIAKLRTQVDITVLSAIDEEEIFATCQEDFRKEEEDRAAREAAFKQDAADRLERQAAAREEAAREAAARRSPSPARPSPRSESRRSPSPRSRRSPSPRSRRSPSPRSRRSPSPRSRRSPSPRGRRSSVSRDRRSVSPGGHRPPSPDRRRSSRRRSRSRSPDRRRRRRSYSRSSSRDRKKHARR</sequence>
<dbReference type="InterPro" id="IPR036020">
    <property type="entry name" value="WW_dom_sf"/>
</dbReference>
<dbReference type="SMART" id="SM00441">
    <property type="entry name" value="FF"/>
    <property type="match status" value="1"/>
</dbReference>
<dbReference type="Proteomes" id="UP000030762">
    <property type="component" value="Unassembled WGS sequence"/>
</dbReference>
<dbReference type="eggNOG" id="KOG0152">
    <property type="taxonomic scope" value="Eukaryota"/>
</dbReference>
<dbReference type="GeneID" id="19956509"/>
<evidence type="ECO:0000259" key="2">
    <source>
        <dbReference type="PROSITE" id="PS50020"/>
    </source>
</evidence>
<accession>T0PVS5</accession>
<evidence type="ECO:0008006" key="6">
    <source>
        <dbReference type="Google" id="ProtNLM"/>
    </source>
</evidence>
<protein>
    <recommendedName>
        <fullName evidence="6">WW domain-containing protein</fullName>
    </recommendedName>
</protein>
<dbReference type="AlphaFoldDB" id="T0PVS5"/>
<dbReference type="InterPro" id="IPR039726">
    <property type="entry name" value="Prp40-like"/>
</dbReference>
<dbReference type="Gene3D" id="1.10.10.440">
    <property type="entry name" value="FF domain"/>
    <property type="match status" value="1"/>
</dbReference>
<dbReference type="PROSITE" id="PS51676">
    <property type="entry name" value="FF"/>
    <property type="match status" value="1"/>
</dbReference>
<evidence type="ECO:0000313" key="5">
    <source>
        <dbReference type="Proteomes" id="UP000030762"/>
    </source>
</evidence>
<keyword evidence="5" id="KW-1185">Reference proteome</keyword>
<dbReference type="Pfam" id="PF01846">
    <property type="entry name" value="FF"/>
    <property type="match status" value="1"/>
</dbReference>
<feature type="domain" description="FF" evidence="3">
    <location>
        <begin position="151"/>
        <end position="207"/>
    </location>
</feature>
<dbReference type="SUPFAM" id="SSF51045">
    <property type="entry name" value="WW domain"/>
    <property type="match status" value="2"/>
</dbReference>
<reference evidence="4 5" key="1">
    <citation type="submission" date="2012-04" db="EMBL/GenBank/DDBJ databases">
        <title>The Genome Sequence of Saprolegnia declina VS20.</title>
        <authorList>
            <consortium name="The Broad Institute Genome Sequencing Platform"/>
            <person name="Russ C."/>
            <person name="Nusbaum C."/>
            <person name="Tyler B."/>
            <person name="van West P."/>
            <person name="Dieguez-Uribeondo J."/>
            <person name="de Bruijn I."/>
            <person name="Tripathy S."/>
            <person name="Jiang R."/>
            <person name="Young S.K."/>
            <person name="Zeng Q."/>
            <person name="Gargeya S."/>
            <person name="Fitzgerald M."/>
            <person name="Haas B."/>
            <person name="Abouelleil A."/>
            <person name="Alvarado L."/>
            <person name="Arachchi H.M."/>
            <person name="Berlin A."/>
            <person name="Chapman S.B."/>
            <person name="Goldberg J."/>
            <person name="Griggs A."/>
            <person name="Gujja S."/>
            <person name="Hansen M."/>
            <person name="Howarth C."/>
            <person name="Imamovic A."/>
            <person name="Larimer J."/>
            <person name="McCowen C."/>
            <person name="Montmayeur A."/>
            <person name="Murphy C."/>
            <person name="Neiman D."/>
            <person name="Pearson M."/>
            <person name="Priest M."/>
            <person name="Roberts A."/>
            <person name="Saif S."/>
            <person name="Shea T."/>
            <person name="Sisk P."/>
            <person name="Sykes S."/>
            <person name="Wortman J."/>
            <person name="Nusbaum C."/>
            <person name="Birren B."/>
        </authorList>
    </citation>
    <scope>NUCLEOTIDE SEQUENCE [LARGE SCALE GENOMIC DNA]</scope>
    <source>
        <strain evidence="4 5">VS20</strain>
    </source>
</reference>